<gene>
    <name evidence="1" type="ORF">R3W88_001379</name>
</gene>
<evidence type="ECO:0008006" key="3">
    <source>
        <dbReference type="Google" id="ProtNLM"/>
    </source>
</evidence>
<evidence type="ECO:0000313" key="2">
    <source>
        <dbReference type="Proteomes" id="UP001311915"/>
    </source>
</evidence>
<dbReference type="EMBL" id="JAWPEI010000001">
    <property type="protein sequence ID" value="KAK4737682.1"/>
    <property type="molecule type" value="Genomic_DNA"/>
</dbReference>
<protein>
    <recommendedName>
        <fullName evidence="3">Retrotransposon gag domain-containing protein</fullName>
    </recommendedName>
</protein>
<evidence type="ECO:0000313" key="1">
    <source>
        <dbReference type="EMBL" id="KAK4737682.1"/>
    </source>
</evidence>
<dbReference type="PANTHER" id="PTHR33223:SF8">
    <property type="entry name" value="OS04G0172440 PROTEIN"/>
    <property type="match status" value="1"/>
</dbReference>
<reference evidence="1 2" key="1">
    <citation type="submission" date="2023-10" db="EMBL/GenBank/DDBJ databases">
        <title>Genome-Wide Identification Analysis in wild type Solanum Pinnatisectum Reveals Some Genes Defensing Phytophthora Infestans.</title>
        <authorList>
            <person name="Sun C."/>
        </authorList>
    </citation>
    <scope>NUCLEOTIDE SEQUENCE [LARGE SCALE GENOMIC DNA]</scope>
    <source>
        <strain evidence="1">LQN</strain>
        <tissue evidence="1">Leaf</tissue>
    </source>
</reference>
<proteinExistence type="predicted"/>
<accession>A0AAV9MLV3</accession>
<organism evidence="1 2">
    <name type="scientific">Solanum pinnatisectum</name>
    <name type="common">tansyleaf nightshade</name>
    <dbReference type="NCBI Taxonomy" id="50273"/>
    <lineage>
        <taxon>Eukaryota</taxon>
        <taxon>Viridiplantae</taxon>
        <taxon>Streptophyta</taxon>
        <taxon>Embryophyta</taxon>
        <taxon>Tracheophyta</taxon>
        <taxon>Spermatophyta</taxon>
        <taxon>Magnoliopsida</taxon>
        <taxon>eudicotyledons</taxon>
        <taxon>Gunneridae</taxon>
        <taxon>Pentapetalae</taxon>
        <taxon>asterids</taxon>
        <taxon>lamiids</taxon>
        <taxon>Solanales</taxon>
        <taxon>Solanaceae</taxon>
        <taxon>Solanoideae</taxon>
        <taxon>Solaneae</taxon>
        <taxon>Solanum</taxon>
    </lineage>
</organism>
<dbReference type="Proteomes" id="UP001311915">
    <property type="component" value="Unassembled WGS sequence"/>
</dbReference>
<name>A0AAV9MLV3_9SOLN</name>
<dbReference type="PANTHER" id="PTHR33223">
    <property type="entry name" value="CCHC-TYPE DOMAIN-CONTAINING PROTEIN"/>
    <property type="match status" value="1"/>
</dbReference>
<dbReference type="AlphaFoldDB" id="A0AAV9MLV3"/>
<sequence length="232" mass="26362">MDFTINTVASSEIIPTSSIAAYPSSSVATKSPMEVIVRLEQQIGELNLLVAQYQAASHNLPPDVRQKGPMPPLFPTLNVNHYVEIENDAKSIDVETINRKMKSLEDVMRGFRGFDSSQSVRYEKLCTFLEVELLPGYKIPKFEKFSGSGNSFFHLKISCEKLISVGNNKEIRIKLFNQSLTGKAFEWYSKQDVTKWSTWDDLANTFVDHYKFHVEIALNRISITKIKSKSTE</sequence>
<comment type="caution">
    <text evidence="1">The sequence shown here is derived from an EMBL/GenBank/DDBJ whole genome shotgun (WGS) entry which is preliminary data.</text>
</comment>
<keyword evidence="2" id="KW-1185">Reference proteome</keyword>